<name>A0ABW2FMJ4_9BACL</name>
<keyword evidence="4" id="KW-1185">Reference proteome</keyword>
<dbReference type="PANTHER" id="PTHR43222">
    <property type="entry name" value="NUDIX HYDROLASE 23"/>
    <property type="match status" value="1"/>
</dbReference>
<evidence type="ECO:0000256" key="1">
    <source>
        <dbReference type="ARBA" id="ARBA00022801"/>
    </source>
</evidence>
<evidence type="ECO:0000259" key="2">
    <source>
        <dbReference type="PROSITE" id="PS51462"/>
    </source>
</evidence>
<dbReference type="CDD" id="cd18886">
    <property type="entry name" value="NUDIX_MutT_Nudt1"/>
    <property type="match status" value="1"/>
</dbReference>
<dbReference type="Proteomes" id="UP001596378">
    <property type="component" value="Unassembled WGS sequence"/>
</dbReference>
<proteinExistence type="predicted"/>
<sequence length="187" mass="21601">MTMIKYNICFIRRGDEILLLNRKFAPWMGRWNGVGGKLEQGEEPREAMIREIAEETNMKPDQYRLYYKGMITWNDDDVSFGGMYLYVAEVPADFVYPTPLETDEGVLHWQPIDWVLDGDNGGVVSNIPRFLETGLDDPLCYEHHCYYRGDELVSLSAGEIDPLTETDRLLRETYLRGKHREVLAVGS</sequence>
<evidence type="ECO:0000313" key="3">
    <source>
        <dbReference type="EMBL" id="MFC7153194.1"/>
    </source>
</evidence>
<keyword evidence="1" id="KW-0378">Hydrolase</keyword>
<dbReference type="InterPro" id="IPR015797">
    <property type="entry name" value="NUDIX_hydrolase-like_dom_sf"/>
</dbReference>
<protein>
    <submittedName>
        <fullName evidence="3">NUDIX domain-containing protein</fullName>
    </submittedName>
</protein>
<dbReference type="InterPro" id="IPR020084">
    <property type="entry name" value="NUDIX_hydrolase_CS"/>
</dbReference>
<dbReference type="Pfam" id="PF00293">
    <property type="entry name" value="NUDIX"/>
    <property type="match status" value="1"/>
</dbReference>
<feature type="domain" description="Nudix hydrolase" evidence="2">
    <location>
        <begin position="1"/>
        <end position="136"/>
    </location>
</feature>
<reference evidence="4" key="1">
    <citation type="journal article" date="2019" name="Int. J. Syst. Evol. Microbiol.">
        <title>The Global Catalogue of Microorganisms (GCM) 10K type strain sequencing project: providing services to taxonomists for standard genome sequencing and annotation.</title>
        <authorList>
            <consortium name="The Broad Institute Genomics Platform"/>
            <consortium name="The Broad Institute Genome Sequencing Center for Infectious Disease"/>
            <person name="Wu L."/>
            <person name="Ma J."/>
        </authorList>
    </citation>
    <scope>NUCLEOTIDE SEQUENCE [LARGE SCALE GENOMIC DNA]</scope>
    <source>
        <strain evidence="4">KCTC 12907</strain>
    </source>
</reference>
<dbReference type="RefSeq" id="WP_378051880.1">
    <property type="nucleotide sequence ID" value="NZ_JBHMDN010000038.1"/>
</dbReference>
<comment type="caution">
    <text evidence="3">The sequence shown here is derived from an EMBL/GenBank/DDBJ whole genome shotgun (WGS) entry which is preliminary data.</text>
</comment>
<dbReference type="Gene3D" id="3.90.79.10">
    <property type="entry name" value="Nucleoside Triphosphate Pyrophosphohydrolase"/>
    <property type="match status" value="1"/>
</dbReference>
<gene>
    <name evidence="3" type="ORF">ACFQMJ_32125</name>
</gene>
<organism evidence="3 4">
    <name type="scientific">Cohnella cellulosilytica</name>
    <dbReference type="NCBI Taxonomy" id="986710"/>
    <lineage>
        <taxon>Bacteria</taxon>
        <taxon>Bacillati</taxon>
        <taxon>Bacillota</taxon>
        <taxon>Bacilli</taxon>
        <taxon>Bacillales</taxon>
        <taxon>Paenibacillaceae</taxon>
        <taxon>Cohnella</taxon>
    </lineage>
</organism>
<dbReference type="SUPFAM" id="SSF55811">
    <property type="entry name" value="Nudix"/>
    <property type="match status" value="1"/>
</dbReference>
<evidence type="ECO:0000313" key="4">
    <source>
        <dbReference type="Proteomes" id="UP001596378"/>
    </source>
</evidence>
<dbReference type="PANTHER" id="PTHR43222:SF2">
    <property type="entry name" value="NUDIX HYDROLASE 23, CHLOROPLASTIC"/>
    <property type="match status" value="1"/>
</dbReference>
<dbReference type="InterPro" id="IPR000086">
    <property type="entry name" value="NUDIX_hydrolase_dom"/>
</dbReference>
<dbReference type="PROSITE" id="PS51462">
    <property type="entry name" value="NUDIX"/>
    <property type="match status" value="1"/>
</dbReference>
<accession>A0ABW2FMJ4</accession>
<dbReference type="PROSITE" id="PS00893">
    <property type="entry name" value="NUDIX_BOX"/>
    <property type="match status" value="1"/>
</dbReference>
<dbReference type="EMBL" id="JBHTAI010000031">
    <property type="protein sequence ID" value="MFC7153194.1"/>
    <property type="molecule type" value="Genomic_DNA"/>
</dbReference>